<name>A0ABV6S5G0_9SPHN</name>
<feature type="transmembrane region" description="Helical" evidence="1">
    <location>
        <begin position="18"/>
        <end position="41"/>
    </location>
</feature>
<gene>
    <name evidence="2" type="ORF">ACFFF8_05645</name>
</gene>
<keyword evidence="1" id="KW-0812">Transmembrane</keyword>
<dbReference type="Proteomes" id="UP001589858">
    <property type="component" value="Unassembled WGS sequence"/>
</dbReference>
<reference evidence="2 3" key="1">
    <citation type="submission" date="2024-09" db="EMBL/GenBank/DDBJ databases">
        <authorList>
            <person name="Sun Q."/>
            <person name="Mori K."/>
        </authorList>
    </citation>
    <scope>NUCLEOTIDE SEQUENCE [LARGE SCALE GENOMIC DNA]</scope>
    <source>
        <strain evidence="2 3">CICC 11035S</strain>
    </source>
</reference>
<evidence type="ECO:0000313" key="2">
    <source>
        <dbReference type="EMBL" id="MFC0684069.1"/>
    </source>
</evidence>
<comment type="caution">
    <text evidence="2">The sequence shown here is derived from an EMBL/GenBank/DDBJ whole genome shotgun (WGS) entry which is preliminary data.</text>
</comment>
<accession>A0ABV6S5G0</accession>
<protein>
    <submittedName>
        <fullName evidence="2">Uncharacterized protein</fullName>
    </submittedName>
</protein>
<dbReference type="RefSeq" id="WP_260610462.1">
    <property type="nucleotide sequence ID" value="NZ_JAPCWC010000001.1"/>
</dbReference>
<dbReference type="EMBL" id="JBHLTM010000026">
    <property type="protein sequence ID" value="MFC0684069.1"/>
    <property type="molecule type" value="Genomic_DNA"/>
</dbReference>
<sequence length="43" mass="4407">MSTIENALALPLQRNVNLVQLAAGSTVAATGALLALGQLFAHF</sequence>
<evidence type="ECO:0000313" key="3">
    <source>
        <dbReference type="Proteomes" id="UP001589858"/>
    </source>
</evidence>
<keyword evidence="1" id="KW-1133">Transmembrane helix</keyword>
<proteinExistence type="predicted"/>
<keyword evidence="3" id="KW-1185">Reference proteome</keyword>
<organism evidence="2 3">
    <name type="scientific">Novosphingobium clariflavum</name>
    <dbReference type="NCBI Taxonomy" id="2029884"/>
    <lineage>
        <taxon>Bacteria</taxon>
        <taxon>Pseudomonadati</taxon>
        <taxon>Pseudomonadota</taxon>
        <taxon>Alphaproteobacteria</taxon>
        <taxon>Sphingomonadales</taxon>
        <taxon>Sphingomonadaceae</taxon>
        <taxon>Novosphingobium</taxon>
    </lineage>
</organism>
<keyword evidence="1" id="KW-0472">Membrane</keyword>
<evidence type="ECO:0000256" key="1">
    <source>
        <dbReference type="SAM" id="Phobius"/>
    </source>
</evidence>